<dbReference type="Gene3D" id="3.30.1120.10">
    <property type="match status" value="1"/>
</dbReference>
<keyword evidence="9" id="KW-1185">Reference proteome</keyword>
<dbReference type="InterPro" id="IPR024607">
    <property type="entry name" value="Sulfatase_CS"/>
</dbReference>
<dbReference type="PROSITE" id="PS00523">
    <property type="entry name" value="SULFATASE_1"/>
    <property type="match status" value="1"/>
</dbReference>
<feature type="region of interest" description="Disordered" evidence="5">
    <location>
        <begin position="285"/>
        <end position="307"/>
    </location>
</feature>
<dbReference type="PANTHER" id="PTHR42693:SF43">
    <property type="entry name" value="BLL2667 PROTEIN"/>
    <property type="match status" value="1"/>
</dbReference>
<evidence type="ECO:0000256" key="5">
    <source>
        <dbReference type="SAM" id="MobiDB-lite"/>
    </source>
</evidence>
<accession>A0ABV3Z3I3</accession>
<keyword evidence="4" id="KW-0106">Calcium</keyword>
<dbReference type="InterPro" id="IPR000917">
    <property type="entry name" value="Sulfatase_N"/>
</dbReference>
<evidence type="ECO:0000256" key="4">
    <source>
        <dbReference type="ARBA" id="ARBA00022837"/>
    </source>
</evidence>
<feature type="domain" description="Sulfatase N-terminal" evidence="7">
    <location>
        <begin position="53"/>
        <end position="464"/>
    </location>
</feature>
<dbReference type="InterPro" id="IPR050738">
    <property type="entry name" value="Sulfatase"/>
</dbReference>
<dbReference type="GO" id="GO:0016787">
    <property type="term" value="F:hydrolase activity"/>
    <property type="evidence" value="ECO:0007669"/>
    <property type="project" value="UniProtKB-KW"/>
</dbReference>
<evidence type="ECO:0000256" key="3">
    <source>
        <dbReference type="ARBA" id="ARBA00022801"/>
    </source>
</evidence>
<keyword evidence="6" id="KW-0732">Signal</keyword>
<dbReference type="SUPFAM" id="SSF53649">
    <property type="entry name" value="Alkaline phosphatase-like"/>
    <property type="match status" value="1"/>
</dbReference>
<reference evidence="8 9" key="1">
    <citation type="submission" date="2024-05" db="EMBL/GenBank/DDBJ databases">
        <title>Three bacterial strains, DH-69, EH-24, and ECK-19 isolated from coastal sediments.</title>
        <authorList>
            <person name="Ye Y.-Q."/>
            <person name="Du Z.-J."/>
        </authorList>
    </citation>
    <scope>NUCLEOTIDE SEQUENCE [LARGE SCALE GENOMIC DNA]</scope>
    <source>
        <strain evidence="8 9">ECK-19</strain>
    </source>
</reference>
<comment type="similarity">
    <text evidence="1">Belongs to the sulfatase family.</text>
</comment>
<feature type="chain" id="PRO_5047144219" evidence="6">
    <location>
        <begin position="26"/>
        <end position="756"/>
    </location>
</feature>
<organism evidence="8 9">
    <name type="scientific">Hyphococcus lacteus</name>
    <dbReference type="NCBI Taxonomy" id="3143536"/>
    <lineage>
        <taxon>Bacteria</taxon>
        <taxon>Pseudomonadati</taxon>
        <taxon>Pseudomonadota</taxon>
        <taxon>Alphaproteobacteria</taxon>
        <taxon>Parvularculales</taxon>
        <taxon>Parvularculaceae</taxon>
        <taxon>Hyphococcus</taxon>
    </lineage>
</organism>
<proteinExistence type="inferred from homology"/>
<dbReference type="Gene3D" id="3.40.720.10">
    <property type="entry name" value="Alkaline Phosphatase, subunit A"/>
    <property type="match status" value="1"/>
</dbReference>
<keyword evidence="2" id="KW-0479">Metal-binding</keyword>
<evidence type="ECO:0000259" key="7">
    <source>
        <dbReference type="Pfam" id="PF00884"/>
    </source>
</evidence>
<dbReference type="EC" id="3.1.6.-" evidence="8"/>
<name>A0ABV3Z3I3_9PROT</name>
<dbReference type="EMBL" id="JBEHZE010000001">
    <property type="protein sequence ID" value="MEX6633345.1"/>
    <property type="molecule type" value="Genomic_DNA"/>
</dbReference>
<gene>
    <name evidence="8" type="ORF">ABFZ84_07260</name>
</gene>
<feature type="region of interest" description="Disordered" evidence="5">
    <location>
        <begin position="29"/>
        <end position="52"/>
    </location>
</feature>
<feature type="signal peptide" evidence="6">
    <location>
        <begin position="1"/>
        <end position="25"/>
    </location>
</feature>
<evidence type="ECO:0000256" key="6">
    <source>
        <dbReference type="SAM" id="SignalP"/>
    </source>
</evidence>
<keyword evidence="3 8" id="KW-0378">Hydrolase</keyword>
<dbReference type="Proteomes" id="UP001560685">
    <property type="component" value="Unassembled WGS sequence"/>
</dbReference>
<dbReference type="RefSeq" id="WP_369313299.1">
    <property type="nucleotide sequence ID" value="NZ_JBEHZE010000001.1"/>
</dbReference>
<evidence type="ECO:0000256" key="1">
    <source>
        <dbReference type="ARBA" id="ARBA00008779"/>
    </source>
</evidence>
<evidence type="ECO:0000313" key="8">
    <source>
        <dbReference type="EMBL" id="MEX6633345.1"/>
    </source>
</evidence>
<dbReference type="InterPro" id="IPR017850">
    <property type="entry name" value="Alkaline_phosphatase_core_sf"/>
</dbReference>
<sequence>MSRCSIGKLAFLMSTAIIMVSSAAAAEQEARSPEAKHQWQHYPSPPTAPKDAPNVLIIMTDDVGFGASSTFGGIVPTPNLDRLAKNGLRYNRFHTTAMCSPTRAALLTGRNHHAVNTGAINDLSLDRDGYTSVIPESAATIGDILGLNGYDTAWIGKNHNTPVWENTPMGPFDRWPNGLGFDYFYGYNLSYMDQFAPTLIENRNQVELHPSKNYSLERDFADHAIDWLRQQNTYAPDTPFLLYYSTATAHAPIQAPDEWLERFRGQFDDGWDVMRERIFAQQQSTKNVPTSAKLTSRPPQIPAWSSRTPEQQKFDARIMEAYAAMLAYCDEQIGRILDELEQAGELDNTLVIFIQGDNGAATETLDGALNEIAMFASIDTSEIDMEKNIDLIGTAKSQPVLPTGWAWALNTPFQWGKQYASHFGGTRNGLVISWPKYIKAKGELRSQFHNITDIAPTIFEAIGIKPAKKVQGVKQQPIDGTSMMYSFNSADAKDQRNEQYFEIMGNRAFYKDGWMASTTPRRLPGYGYISEDYSWELYNVDEDFSQDKNLATEMPKKLSSLRKDFTDVATKNSVLPISDEFLPRFSPDKRPNAFEGRDKVVFYPRTTAYSGTAFPSLYSDWTVDAKVTVSNQAESAPIITRGNRFGGWGLFIDDGKPLLVYRASHLEKDIITITSPDTLAPGDHSISVQLERTPEDKMNHLSLIIDGKIIATQQVSQLAHPGVETFIGRLSAIELIEDLQIPYSTPGVVQSIKVSF</sequence>
<comment type="caution">
    <text evidence="8">The sequence shown here is derived from an EMBL/GenBank/DDBJ whole genome shotgun (WGS) entry which is preliminary data.</text>
</comment>
<evidence type="ECO:0000313" key="9">
    <source>
        <dbReference type="Proteomes" id="UP001560685"/>
    </source>
</evidence>
<dbReference type="Pfam" id="PF00884">
    <property type="entry name" value="Sulfatase"/>
    <property type="match status" value="1"/>
</dbReference>
<evidence type="ECO:0000256" key="2">
    <source>
        <dbReference type="ARBA" id="ARBA00022723"/>
    </source>
</evidence>
<protein>
    <submittedName>
        <fullName evidence="8">Arylsulfatase</fullName>
        <ecNumber evidence="8">3.1.6.-</ecNumber>
    </submittedName>
</protein>
<dbReference type="CDD" id="cd16025">
    <property type="entry name" value="PAS_like"/>
    <property type="match status" value="1"/>
</dbReference>
<dbReference type="PANTHER" id="PTHR42693">
    <property type="entry name" value="ARYLSULFATASE FAMILY MEMBER"/>
    <property type="match status" value="1"/>
</dbReference>